<dbReference type="Pfam" id="PF05730">
    <property type="entry name" value="CFEM"/>
    <property type="match status" value="1"/>
</dbReference>
<comment type="similarity">
    <text evidence="3">Belongs to the RBT5 family.</text>
</comment>
<keyword evidence="5" id="KW-0325">Glycoprotein</keyword>
<name>A0ABY2H3T9_9HYPO</name>
<gene>
    <name evidence="11" type="ORF">CCMA1212_005405</name>
</gene>
<dbReference type="InterPro" id="IPR008427">
    <property type="entry name" value="Extracellular_membr_CFEM_dom"/>
</dbReference>
<evidence type="ECO:0000256" key="3">
    <source>
        <dbReference type="ARBA" id="ARBA00010031"/>
    </source>
</evidence>
<keyword evidence="12" id="KW-1185">Reference proteome</keyword>
<evidence type="ECO:0000256" key="9">
    <source>
        <dbReference type="SAM" id="SignalP"/>
    </source>
</evidence>
<feature type="domain" description="CFEM" evidence="10">
    <location>
        <begin position="86"/>
        <end position="149"/>
    </location>
</feature>
<protein>
    <recommendedName>
        <fullName evidence="10">CFEM domain-containing protein</fullName>
    </recommendedName>
</protein>
<feature type="signal peptide" evidence="9">
    <location>
        <begin position="1"/>
        <end position="17"/>
    </location>
</feature>
<dbReference type="EMBL" id="PPTA01000006">
    <property type="protein sequence ID" value="TFB02599.1"/>
    <property type="molecule type" value="Genomic_DNA"/>
</dbReference>
<organism evidence="11 12">
    <name type="scientific">Trichoderma ghanense</name>
    <dbReference type="NCBI Taxonomy" id="65468"/>
    <lineage>
        <taxon>Eukaryota</taxon>
        <taxon>Fungi</taxon>
        <taxon>Dikarya</taxon>
        <taxon>Ascomycota</taxon>
        <taxon>Pezizomycotina</taxon>
        <taxon>Sordariomycetes</taxon>
        <taxon>Hypocreomycetidae</taxon>
        <taxon>Hypocreales</taxon>
        <taxon>Hypocreaceae</taxon>
        <taxon>Trichoderma</taxon>
    </lineage>
</organism>
<dbReference type="Proteomes" id="UP001642720">
    <property type="component" value="Unassembled WGS sequence"/>
</dbReference>
<evidence type="ECO:0000256" key="6">
    <source>
        <dbReference type="ARBA" id="ARBA00022729"/>
    </source>
</evidence>
<evidence type="ECO:0000256" key="1">
    <source>
        <dbReference type="ARBA" id="ARBA00004589"/>
    </source>
</evidence>
<keyword evidence="8" id="KW-0449">Lipoprotein</keyword>
<keyword evidence="4" id="KW-0964">Secreted</keyword>
<sequence>MHSTLVFLLGLAILGSASPLAGVTPFRPATRRHDNMTIVHDIANITVVNNVANKTLASHSTNSTIISLSVAAAAAAPEDPPANPPSINDLPPCCVPCVKEGIEKETQCALEDVACICENKTKIGKAAKDCVVDKCGLNTAISKFYPFFSLRRGLLMRMDGVELVGPAVKKLCNMDDDDVEVESWEEA</sequence>
<reference evidence="11 12" key="1">
    <citation type="submission" date="2018-01" db="EMBL/GenBank/DDBJ databases">
        <title>Genome characterization of the sugarcane-associated fungus Trichoderma ghanense CCMA-1212 and their application in lignocelulose bioconversion.</title>
        <authorList>
            <person name="Steindorff A.S."/>
            <person name="Mendes T.D."/>
            <person name="Vilela E.S.D."/>
            <person name="Rodrigues D.S."/>
            <person name="Formighieri E.F."/>
            <person name="Melo I.S."/>
            <person name="Favaro L.C.L."/>
        </authorList>
    </citation>
    <scope>NUCLEOTIDE SEQUENCE [LARGE SCALE GENOMIC DNA]</scope>
    <source>
        <strain evidence="11 12">CCMA-1212</strain>
    </source>
</reference>
<evidence type="ECO:0000256" key="7">
    <source>
        <dbReference type="ARBA" id="ARBA00023157"/>
    </source>
</evidence>
<evidence type="ECO:0000256" key="4">
    <source>
        <dbReference type="ARBA" id="ARBA00022525"/>
    </source>
</evidence>
<keyword evidence="6 9" id="KW-0732">Signal</keyword>
<evidence type="ECO:0000256" key="5">
    <source>
        <dbReference type="ARBA" id="ARBA00022622"/>
    </source>
</evidence>
<evidence type="ECO:0000259" key="10">
    <source>
        <dbReference type="SMART" id="SM00747"/>
    </source>
</evidence>
<comment type="caution">
    <text evidence="11">The sequence shown here is derived from an EMBL/GenBank/DDBJ whole genome shotgun (WGS) entry which is preliminary data.</text>
</comment>
<evidence type="ECO:0000313" key="11">
    <source>
        <dbReference type="EMBL" id="TFB02599.1"/>
    </source>
</evidence>
<feature type="chain" id="PRO_5045974485" description="CFEM domain-containing protein" evidence="9">
    <location>
        <begin position="18"/>
        <end position="187"/>
    </location>
</feature>
<proteinExistence type="inferred from homology"/>
<accession>A0ABY2H3T9</accession>
<comment type="subcellular location">
    <subcellularLocation>
        <location evidence="1">Membrane</location>
        <topology evidence="1">Lipid-anchor</topology>
        <topology evidence="1">GPI-anchor</topology>
    </subcellularLocation>
    <subcellularLocation>
        <location evidence="2">Secreted</location>
    </subcellularLocation>
</comment>
<evidence type="ECO:0000313" key="12">
    <source>
        <dbReference type="Proteomes" id="UP001642720"/>
    </source>
</evidence>
<dbReference type="GeneID" id="300577116"/>
<keyword evidence="5" id="KW-0472">Membrane</keyword>
<evidence type="ECO:0000256" key="8">
    <source>
        <dbReference type="ARBA" id="ARBA00023288"/>
    </source>
</evidence>
<dbReference type="SMART" id="SM00747">
    <property type="entry name" value="CFEM"/>
    <property type="match status" value="1"/>
</dbReference>
<evidence type="ECO:0000256" key="2">
    <source>
        <dbReference type="ARBA" id="ARBA00004613"/>
    </source>
</evidence>
<keyword evidence="7" id="KW-1015">Disulfide bond</keyword>
<dbReference type="RefSeq" id="XP_073558800.1">
    <property type="nucleotide sequence ID" value="XM_073702666.1"/>
</dbReference>
<keyword evidence="5" id="KW-0336">GPI-anchor</keyword>